<gene>
    <name evidence="9" type="ORF">F3J40_22615</name>
</gene>
<evidence type="ECO:0000256" key="5">
    <source>
        <dbReference type="ARBA" id="ARBA00022801"/>
    </source>
</evidence>
<reference evidence="9 10" key="1">
    <citation type="journal article" date="2019" name="bioRxiv">
        <title>Bacteria contribute to plant secondary compound degradation in a generalist herbivore system.</title>
        <authorList>
            <person name="Francoeur C.B."/>
            <person name="Khadempour L."/>
            <person name="Moreira-Soto R.D."/>
            <person name="Gotting K."/>
            <person name="Book A.J."/>
            <person name="Pinto-Tomas A.A."/>
            <person name="Keefover-Ring K."/>
            <person name="Currie C.R."/>
        </authorList>
    </citation>
    <scope>NUCLEOTIDE SEQUENCE [LARGE SCALE GENOMIC DNA]</scope>
    <source>
        <strain evidence="9">Acro-835</strain>
    </source>
</reference>
<protein>
    <submittedName>
        <fullName evidence="9">Type II toxin-antitoxin system VapC family toxin</fullName>
    </submittedName>
</protein>
<dbReference type="CDD" id="cd18746">
    <property type="entry name" value="PIN_VapC4-5_FitB-like"/>
    <property type="match status" value="1"/>
</dbReference>
<keyword evidence="5" id="KW-0378">Hydrolase</keyword>
<sequence length="147" mass="16703">MRYLLDTNAVSELRKARTARINLNFSRWTETVDAGDLFLSAITLLEIERGILLLKRRDPLQAAHLRKWFENLLLVEFHDRILPVDKMAALYCAKLHVPDQRSANDALIAATAFCNDMVVVTRNTKDFEGLGVTLLNPWLDPEAETPA</sequence>
<evidence type="ECO:0000313" key="10">
    <source>
        <dbReference type="Proteomes" id="UP001515683"/>
    </source>
</evidence>
<dbReference type="InterPro" id="IPR050556">
    <property type="entry name" value="Type_II_TA_system_RNase"/>
</dbReference>
<dbReference type="EMBL" id="VWXF01000014">
    <property type="protein sequence ID" value="NIF24369.1"/>
    <property type="molecule type" value="Genomic_DNA"/>
</dbReference>
<dbReference type="InterPro" id="IPR029060">
    <property type="entry name" value="PIN-like_dom_sf"/>
</dbReference>
<name>A0ABX0RLA9_9GAMM</name>
<dbReference type="RefSeq" id="WP_167018248.1">
    <property type="nucleotide sequence ID" value="NZ_VWXF01000014.1"/>
</dbReference>
<evidence type="ECO:0000256" key="3">
    <source>
        <dbReference type="ARBA" id="ARBA00022722"/>
    </source>
</evidence>
<evidence type="ECO:0000259" key="8">
    <source>
        <dbReference type="Pfam" id="PF01850"/>
    </source>
</evidence>
<comment type="cofactor">
    <cofactor evidence="1">
        <name>Mg(2+)</name>
        <dbReference type="ChEBI" id="CHEBI:18420"/>
    </cofactor>
</comment>
<organism evidence="9 10">
    <name type="scientific">Candidatus Pantoea multigeneris</name>
    <dbReference type="NCBI Taxonomy" id="2608357"/>
    <lineage>
        <taxon>Bacteria</taxon>
        <taxon>Pseudomonadati</taxon>
        <taxon>Pseudomonadota</taxon>
        <taxon>Gammaproteobacteria</taxon>
        <taxon>Enterobacterales</taxon>
        <taxon>Erwiniaceae</taxon>
        <taxon>Pantoea</taxon>
    </lineage>
</organism>
<comment type="caution">
    <text evidence="9">The sequence shown here is derived from an EMBL/GenBank/DDBJ whole genome shotgun (WGS) entry which is preliminary data.</text>
</comment>
<comment type="similarity">
    <text evidence="7">Belongs to the PINc/VapC protein family.</text>
</comment>
<dbReference type="Proteomes" id="UP001515683">
    <property type="component" value="Unassembled WGS sequence"/>
</dbReference>
<keyword evidence="6" id="KW-0460">Magnesium</keyword>
<evidence type="ECO:0000313" key="9">
    <source>
        <dbReference type="EMBL" id="NIF24369.1"/>
    </source>
</evidence>
<evidence type="ECO:0000256" key="1">
    <source>
        <dbReference type="ARBA" id="ARBA00001946"/>
    </source>
</evidence>
<dbReference type="Pfam" id="PF01850">
    <property type="entry name" value="PIN"/>
    <property type="match status" value="1"/>
</dbReference>
<dbReference type="SUPFAM" id="SSF88723">
    <property type="entry name" value="PIN domain-like"/>
    <property type="match status" value="1"/>
</dbReference>
<evidence type="ECO:0000256" key="7">
    <source>
        <dbReference type="ARBA" id="ARBA00038093"/>
    </source>
</evidence>
<dbReference type="Gene3D" id="3.40.50.1010">
    <property type="entry name" value="5'-nuclease"/>
    <property type="match status" value="1"/>
</dbReference>
<proteinExistence type="inferred from homology"/>
<evidence type="ECO:0000256" key="4">
    <source>
        <dbReference type="ARBA" id="ARBA00022723"/>
    </source>
</evidence>
<feature type="domain" description="PIN" evidence="8">
    <location>
        <begin position="3"/>
        <end position="125"/>
    </location>
</feature>
<accession>A0ABX0RLA9</accession>
<keyword evidence="2" id="KW-1277">Toxin-antitoxin system</keyword>
<evidence type="ECO:0000256" key="6">
    <source>
        <dbReference type="ARBA" id="ARBA00022842"/>
    </source>
</evidence>
<keyword evidence="10" id="KW-1185">Reference proteome</keyword>
<dbReference type="PANTHER" id="PTHR33653:SF1">
    <property type="entry name" value="RIBONUCLEASE VAPC2"/>
    <property type="match status" value="1"/>
</dbReference>
<keyword evidence="3" id="KW-0540">Nuclease</keyword>
<keyword evidence="4" id="KW-0479">Metal-binding</keyword>
<dbReference type="InterPro" id="IPR002716">
    <property type="entry name" value="PIN_dom"/>
</dbReference>
<evidence type="ECO:0000256" key="2">
    <source>
        <dbReference type="ARBA" id="ARBA00022649"/>
    </source>
</evidence>
<dbReference type="PANTHER" id="PTHR33653">
    <property type="entry name" value="RIBONUCLEASE VAPC2"/>
    <property type="match status" value="1"/>
</dbReference>